<sequence>MKSLKIKLPFGLNENNVIVHITSVESGKNCNCICPSCHSPLIAAKGTKNQHHFKHATTIECEGGLESAIHMAAKQIIKERKQIKLPEYTITKEVTDSKGKMHPERKIIVEKGRIISFDMVEEEQALNEIRADILAITRNHKLIIEIFYRHNDMGPHVWNKIKEK</sequence>
<evidence type="ECO:0000313" key="3">
    <source>
        <dbReference type="Proteomes" id="UP000502894"/>
    </source>
</evidence>
<reference evidence="2" key="1">
    <citation type="journal article" date="2020" name="Microbiol. Resour. Announc.">
        <title>Complete Genome Sequence of Novel Psychrotolerant Legionella Strain TUM19329, Isolated from Antarctic Lake Sediment.</title>
        <authorList>
            <person name="Shimada S."/>
            <person name="Nakai R."/>
            <person name="Aoki K."/>
            <person name="Shimoeda N."/>
            <person name="Ohno G."/>
            <person name="Miyazaki Y."/>
            <person name="Kudoh S."/>
            <person name="Imura S."/>
            <person name="Watanabe K."/>
            <person name="Ishii Y."/>
            <person name="Tateda K."/>
        </authorList>
    </citation>
    <scope>NUCLEOTIDE SEQUENCE [LARGE SCALE GENOMIC DNA]</scope>
    <source>
        <strain evidence="2">TUM19329</strain>
    </source>
</reference>
<dbReference type="RefSeq" id="WP_173236854.1">
    <property type="nucleotide sequence ID" value="NZ_AP022839.1"/>
</dbReference>
<keyword evidence="3" id="KW-1185">Reference proteome</keyword>
<accession>A0A6F8T588</accession>
<dbReference type="InterPro" id="IPR057150">
    <property type="entry name" value="DUF7828"/>
</dbReference>
<dbReference type="Proteomes" id="UP000502894">
    <property type="component" value="Chromosome"/>
</dbReference>
<name>A0A6F8T588_9GAMM</name>
<organism evidence="2 3">
    <name type="scientific">Legionella antarctica</name>
    <dbReference type="NCBI Taxonomy" id="2708020"/>
    <lineage>
        <taxon>Bacteria</taxon>
        <taxon>Pseudomonadati</taxon>
        <taxon>Pseudomonadota</taxon>
        <taxon>Gammaproteobacteria</taxon>
        <taxon>Legionellales</taxon>
        <taxon>Legionellaceae</taxon>
        <taxon>Legionella</taxon>
    </lineage>
</organism>
<protein>
    <recommendedName>
        <fullName evidence="1">DUF7828 domain-containing protein</fullName>
    </recommendedName>
</protein>
<dbReference type="EMBL" id="AP022839">
    <property type="protein sequence ID" value="BCA95192.1"/>
    <property type="molecule type" value="Genomic_DNA"/>
</dbReference>
<gene>
    <name evidence="2" type="ORF">TUM19329_15530</name>
</gene>
<feature type="domain" description="DUF7828" evidence="1">
    <location>
        <begin position="7"/>
        <end position="71"/>
    </location>
</feature>
<proteinExistence type="predicted"/>
<evidence type="ECO:0000259" key="1">
    <source>
        <dbReference type="Pfam" id="PF25165"/>
    </source>
</evidence>
<dbReference type="Pfam" id="PF25165">
    <property type="entry name" value="DUF7828"/>
    <property type="match status" value="1"/>
</dbReference>
<evidence type="ECO:0000313" key="2">
    <source>
        <dbReference type="EMBL" id="BCA95192.1"/>
    </source>
</evidence>
<dbReference type="AlphaFoldDB" id="A0A6F8T588"/>
<dbReference type="KEGG" id="lant:TUM19329_15530"/>